<proteinExistence type="predicted"/>
<reference evidence="3 9" key="4">
    <citation type="submission" date="2023-06" db="EMBL/GenBank/DDBJ databases">
        <title>Acute promotion of culturable opportunistic pathogens and persistent increase of antibiotic resistance following antibiotic exposure in mouse gut microbiota.</title>
        <authorList>
            <person name="Li L."/>
            <person name="Wang B."/>
            <person name="Sun Y."/>
            <person name="Wang M."/>
            <person name="Xu H."/>
        </authorList>
    </citation>
    <scope>NUCLEOTIDE SEQUENCE [LARGE SCALE GENOMIC DNA]</scope>
    <source>
        <strain evidence="3 9">CRI2_2</strain>
    </source>
</reference>
<feature type="transmembrane region" description="Helical" evidence="1">
    <location>
        <begin position="109"/>
        <end position="130"/>
    </location>
</feature>
<feature type="transmembrane region" description="Helical" evidence="1">
    <location>
        <begin position="158"/>
        <end position="175"/>
    </location>
</feature>
<evidence type="ECO:0000256" key="1">
    <source>
        <dbReference type="SAM" id="Phobius"/>
    </source>
</evidence>
<keyword evidence="1" id="KW-0812">Transmembrane</keyword>
<reference evidence="2 7" key="2">
    <citation type="submission" date="2020-06" db="EMBL/GenBank/DDBJ databases">
        <title>Crossreactivity between MHC class I-restricted antigens from cancer cells and an enterococcal bacteriophage.</title>
        <authorList>
            <person name="Fluckiger A."/>
            <person name="Daillere R."/>
            <person name="Sassi M."/>
            <person name="Cattoir V."/>
            <person name="Kroemer G."/>
            <person name="Zitvogel L."/>
        </authorList>
    </citation>
    <scope>NUCLEOTIDE SEQUENCE [LARGE SCALE GENOMIC DNA]</scope>
    <source>
        <strain evidence="2 7">EG4</strain>
    </source>
</reference>
<keyword evidence="1" id="KW-1133">Transmembrane helix</keyword>
<dbReference type="Proteomes" id="UP000571857">
    <property type="component" value="Unassembled WGS sequence"/>
</dbReference>
<evidence type="ECO:0000313" key="6">
    <source>
        <dbReference type="Proteomes" id="UP000516696"/>
    </source>
</evidence>
<reference evidence="4" key="3">
    <citation type="submission" date="2023-03" db="EMBL/GenBank/DDBJ databases">
        <authorList>
            <person name="Shen W."/>
            <person name="Cai J."/>
        </authorList>
    </citation>
    <scope>NUCLEOTIDE SEQUENCE</scope>
    <source>
        <strain evidence="4">K69-2</strain>
    </source>
</reference>
<name>A0A2K3QZI4_ENTGA</name>
<evidence type="ECO:0000313" key="2">
    <source>
        <dbReference type="EMBL" id="MBA0974303.1"/>
    </source>
</evidence>
<evidence type="ECO:0000313" key="8">
    <source>
        <dbReference type="Proteomes" id="UP001183682"/>
    </source>
</evidence>
<dbReference type="EMBL" id="JASUBT010000002">
    <property type="protein sequence ID" value="MDL4934658.1"/>
    <property type="molecule type" value="Genomic_DNA"/>
</dbReference>
<dbReference type="EMBL" id="CP050485">
    <property type="protein sequence ID" value="QOG28085.1"/>
    <property type="molecule type" value="Genomic_DNA"/>
</dbReference>
<protein>
    <submittedName>
        <fullName evidence="4">DUF624 domain-containing protein</fullName>
    </submittedName>
</protein>
<accession>A0A2K3QZI4</accession>
<sequence>MRKIEPQRLFNGLITWINWMPKLILLQFLWLVCSMPFFTVATATRSMIAAIKQIKDTQERAEQEKTTTIFFTKFSELWQLNKKKDIVFSFYSLFLLIDHSILSRFPQPLFQVMATMLIVIFMICSLIFFYQTLLMGEKKQQVSFFYAFYQAGRSPKRVLLHLFWTITLLLFFGFFGPAYLFLVGMSGCCLIQLIICPASITSIQISH</sequence>
<reference evidence="5 6" key="1">
    <citation type="submission" date="2020-03" db="EMBL/GenBank/DDBJ databases">
        <title>Characterization of ganglioside-mimicking enterococci.</title>
        <authorList>
            <person name="Patry R.T."/>
            <person name="Nothaft H."/>
            <person name="Bridger R."/>
            <person name="Shajahan A."/>
            <person name="Huynh S."/>
            <person name="Sanchez S."/>
            <person name="Azadi P."/>
            <person name="Cooper K."/>
            <person name="Miller W.G."/>
            <person name="Parker C.T."/>
            <person name="Wells L."/>
            <person name="Szymanski C.M."/>
        </authorList>
    </citation>
    <scope>NUCLEOTIDE SEQUENCE [LARGE SCALE GENOMIC DNA]</scope>
    <source>
        <strain evidence="5 6">EGM181</strain>
    </source>
</reference>
<dbReference type="Proteomes" id="UP000516696">
    <property type="component" value="Chromosome"/>
</dbReference>
<evidence type="ECO:0000313" key="7">
    <source>
        <dbReference type="Proteomes" id="UP000571857"/>
    </source>
</evidence>
<evidence type="ECO:0000313" key="9">
    <source>
        <dbReference type="Proteomes" id="UP001241571"/>
    </source>
</evidence>
<organism evidence="4 8">
    <name type="scientific">Enterococcus gallinarum</name>
    <dbReference type="NCBI Taxonomy" id="1353"/>
    <lineage>
        <taxon>Bacteria</taxon>
        <taxon>Bacillati</taxon>
        <taxon>Bacillota</taxon>
        <taxon>Bacilli</taxon>
        <taxon>Lactobacillales</taxon>
        <taxon>Enterococcaceae</taxon>
        <taxon>Enterococcus</taxon>
    </lineage>
</organism>
<keyword evidence="1" id="KW-0472">Membrane</keyword>
<dbReference type="AlphaFoldDB" id="A0A2K3QZI4"/>
<evidence type="ECO:0000313" key="4">
    <source>
        <dbReference type="EMBL" id="MDT2688957.1"/>
    </source>
</evidence>
<dbReference type="Proteomes" id="UP001183682">
    <property type="component" value="Unassembled WGS sequence"/>
</dbReference>
<dbReference type="EMBL" id="JABXJK010000089">
    <property type="protein sequence ID" value="MBA0974303.1"/>
    <property type="molecule type" value="Genomic_DNA"/>
</dbReference>
<dbReference type="Proteomes" id="UP001241571">
    <property type="component" value="Unassembled WGS sequence"/>
</dbReference>
<dbReference type="EMBL" id="JARPZN010000001">
    <property type="protein sequence ID" value="MDT2688957.1"/>
    <property type="molecule type" value="Genomic_DNA"/>
</dbReference>
<evidence type="ECO:0000313" key="5">
    <source>
        <dbReference type="EMBL" id="QOG28085.1"/>
    </source>
</evidence>
<dbReference type="RefSeq" id="WP_081131503.1">
    <property type="nucleotide sequence ID" value="NZ_CAJSZC010000001.1"/>
</dbReference>
<evidence type="ECO:0000313" key="3">
    <source>
        <dbReference type="EMBL" id="MDL4934658.1"/>
    </source>
</evidence>
<gene>
    <name evidence="5" type="ORF">EGM181_12880</name>
    <name evidence="2" type="ORF">HWH42_17190</name>
    <name evidence="4" type="ORF">P7E30_01895</name>
    <name evidence="3" type="ORF">QRX88_02855</name>
</gene>
<dbReference type="GeneID" id="93224853"/>